<sequence length="382" mass="43872">MGLVDKFHPLLFRVFCCFFCVILTPKLPVSAQWTEPVLIPFDSPNSFDENSSEIGSLLNAVIDGIQRTLKFLLANVNEINLDGIIGPRDVEGSTNALLVRYWQRMPYRLVRQLIRIRQLAHDVGEAGVRVVSKKMPFYYSRVFHHVQPYSWALYRPPDDLNYSLTWTEAGKQDSWEEKLSDDCMHELINKSEDGRCNLSPQCWRVVTSDQQCGYSLTHQVIYILTGINSGCLGELEHLAKLTTPERSVDKLLRTLCTRIMIEANHIAVANFTLEYRDLFMEQIGVCGEAGFVDQTELSWLKQILSWQAPSGCYYQFDHENLSPENFKPHMYGSYRRRKRAEKRITGAESELCLAHRTAVALLAMQSFLVRFIETLHGLRSLV</sequence>
<dbReference type="GO" id="GO:0016020">
    <property type="term" value="C:membrane"/>
    <property type="evidence" value="ECO:0007669"/>
    <property type="project" value="TreeGrafter"/>
</dbReference>
<gene>
    <name evidence="2" type="ORF">FBUS_01046</name>
</gene>
<evidence type="ECO:0000256" key="1">
    <source>
        <dbReference type="SAM" id="SignalP"/>
    </source>
</evidence>
<dbReference type="Pfam" id="PF15882">
    <property type="entry name" value="DUF4735"/>
    <property type="match status" value="1"/>
</dbReference>
<feature type="signal peptide" evidence="1">
    <location>
        <begin position="1"/>
        <end position="31"/>
    </location>
</feature>
<dbReference type="AlphaFoldDB" id="A0A8E0VIJ7"/>
<reference evidence="2" key="1">
    <citation type="submission" date="2019-05" db="EMBL/GenBank/DDBJ databases">
        <title>Annotation for the trematode Fasciolopsis buski.</title>
        <authorList>
            <person name="Choi Y.-J."/>
        </authorList>
    </citation>
    <scope>NUCLEOTIDE SEQUENCE</scope>
    <source>
        <strain evidence="2">HT</strain>
        <tissue evidence="2">Whole worm</tissue>
    </source>
</reference>
<keyword evidence="1" id="KW-0732">Signal</keyword>
<keyword evidence="3" id="KW-1185">Reference proteome</keyword>
<name>A0A8E0VIJ7_9TREM</name>
<evidence type="ECO:0000313" key="3">
    <source>
        <dbReference type="Proteomes" id="UP000728185"/>
    </source>
</evidence>
<dbReference type="Proteomes" id="UP000728185">
    <property type="component" value="Unassembled WGS sequence"/>
</dbReference>
<dbReference type="PANTHER" id="PTHR33539">
    <property type="entry name" value="UPF0764 PROTEIN C16ORF89"/>
    <property type="match status" value="1"/>
</dbReference>
<dbReference type="PANTHER" id="PTHR33539:SF1">
    <property type="entry name" value="UPF0764 PROTEIN C16ORF89"/>
    <property type="match status" value="1"/>
</dbReference>
<feature type="chain" id="PRO_5034004394" evidence="1">
    <location>
        <begin position="32"/>
        <end position="382"/>
    </location>
</feature>
<comment type="caution">
    <text evidence="2">The sequence shown here is derived from an EMBL/GenBank/DDBJ whole genome shotgun (WGS) entry which is preliminary data.</text>
</comment>
<dbReference type="GO" id="GO:0005829">
    <property type="term" value="C:cytosol"/>
    <property type="evidence" value="ECO:0007669"/>
    <property type="project" value="TreeGrafter"/>
</dbReference>
<accession>A0A8E0VIJ7</accession>
<dbReference type="InterPro" id="IPR031751">
    <property type="entry name" value="DUF4735"/>
</dbReference>
<protein>
    <submittedName>
        <fullName evidence="2">UPF0764 protein C16orf89</fullName>
    </submittedName>
</protein>
<dbReference type="EMBL" id="LUCM01006372">
    <property type="protein sequence ID" value="KAA0191375.1"/>
    <property type="molecule type" value="Genomic_DNA"/>
</dbReference>
<organism evidence="2 3">
    <name type="scientific">Fasciolopsis buskii</name>
    <dbReference type="NCBI Taxonomy" id="27845"/>
    <lineage>
        <taxon>Eukaryota</taxon>
        <taxon>Metazoa</taxon>
        <taxon>Spiralia</taxon>
        <taxon>Lophotrochozoa</taxon>
        <taxon>Platyhelminthes</taxon>
        <taxon>Trematoda</taxon>
        <taxon>Digenea</taxon>
        <taxon>Plagiorchiida</taxon>
        <taxon>Echinostomata</taxon>
        <taxon>Echinostomatoidea</taxon>
        <taxon>Fasciolidae</taxon>
        <taxon>Fasciolopsis</taxon>
    </lineage>
</organism>
<evidence type="ECO:0000313" key="2">
    <source>
        <dbReference type="EMBL" id="KAA0191375.1"/>
    </source>
</evidence>
<proteinExistence type="predicted"/>
<dbReference type="OrthoDB" id="5949187at2759"/>